<feature type="region of interest" description="Disordered" evidence="1">
    <location>
        <begin position="33"/>
        <end position="64"/>
    </location>
</feature>
<gene>
    <name evidence="2" type="ORF">FWK35_00003689</name>
</gene>
<organism evidence="2 3">
    <name type="scientific">Aphis craccivora</name>
    <name type="common">Cowpea aphid</name>
    <dbReference type="NCBI Taxonomy" id="307492"/>
    <lineage>
        <taxon>Eukaryota</taxon>
        <taxon>Metazoa</taxon>
        <taxon>Ecdysozoa</taxon>
        <taxon>Arthropoda</taxon>
        <taxon>Hexapoda</taxon>
        <taxon>Insecta</taxon>
        <taxon>Pterygota</taxon>
        <taxon>Neoptera</taxon>
        <taxon>Paraneoptera</taxon>
        <taxon>Hemiptera</taxon>
        <taxon>Sternorrhyncha</taxon>
        <taxon>Aphidomorpha</taxon>
        <taxon>Aphidoidea</taxon>
        <taxon>Aphididae</taxon>
        <taxon>Aphidini</taxon>
        <taxon>Aphis</taxon>
        <taxon>Aphis</taxon>
    </lineage>
</organism>
<protein>
    <submittedName>
        <fullName evidence="2">Loricrin-like</fullName>
    </submittedName>
</protein>
<dbReference type="AlphaFoldDB" id="A0A6G0ZDD5"/>
<accession>A0A6G0ZDD5</accession>
<sequence>MPSYDDQTTDPTAGQRDCGSYMSCNLVMYEDGGGGGGGGSGSSNSGDDSNSSGNGGSDFYEDSGSWSEDGISCVDANTSLCGSADEGCYSGNSSSIRGGDGSSSNGSNSDCGGGGINRGKWLKSLRTVIDRMVGTESKGRGQKKRAVKTILRPPTTYKYVIGMSGFPSKVPVYPKTNM</sequence>
<reference evidence="2 3" key="1">
    <citation type="submission" date="2019-08" db="EMBL/GenBank/DDBJ databases">
        <title>Whole genome of Aphis craccivora.</title>
        <authorList>
            <person name="Voronova N.V."/>
            <person name="Shulinski R.S."/>
            <person name="Bandarenka Y.V."/>
            <person name="Zhorov D.G."/>
            <person name="Warner D."/>
        </authorList>
    </citation>
    <scope>NUCLEOTIDE SEQUENCE [LARGE SCALE GENOMIC DNA]</scope>
    <source>
        <strain evidence="2">180601</strain>
        <tissue evidence="2">Whole Body</tissue>
    </source>
</reference>
<feature type="compositionally biased region" description="Low complexity" evidence="1">
    <location>
        <begin position="42"/>
        <end position="52"/>
    </location>
</feature>
<name>A0A6G0ZDD5_APHCR</name>
<feature type="compositionally biased region" description="Low complexity" evidence="1">
    <location>
        <begin position="90"/>
        <end position="110"/>
    </location>
</feature>
<dbReference type="EMBL" id="VUJU01000719">
    <property type="protein sequence ID" value="KAF0768695.1"/>
    <property type="molecule type" value="Genomic_DNA"/>
</dbReference>
<evidence type="ECO:0000256" key="1">
    <source>
        <dbReference type="SAM" id="MobiDB-lite"/>
    </source>
</evidence>
<dbReference type="Proteomes" id="UP000478052">
    <property type="component" value="Unassembled WGS sequence"/>
</dbReference>
<comment type="caution">
    <text evidence="2">The sequence shown here is derived from an EMBL/GenBank/DDBJ whole genome shotgun (WGS) entry which is preliminary data.</text>
</comment>
<proteinExistence type="predicted"/>
<feature type="region of interest" description="Disordered" evidence="1">
    <location>
        <begin position="90"/>
        <end position="112"/>
    </location>
</feature>
<dbReference type="OrthoDB" id="6608967at2759"/>
<evidence type="ECO:0000313" key="3">
    <source>
        <dbReference type="Proteomes" id="UP000478052"/>
    </source>
</evidence>
<evidence type="ECO:0000313" key="2">
    <source>
        <dbReference type="EMBL" id="KAF0768695.1"/>
    </source>
</evidence>
<keyword evidence="3" id="KW-1185">Reference proteome</keyword>